<dbReference type="Pfam" id="PF04542">
    <property type="entry name" value="Sigma70_r2"/>
    <property type="match status" value="1"/>
</dbReference>
<dbReference type="SUPFAM" id="SSF88946">
    <property type="entry name" value="Sigma2 domain of RNA polymerase sigma factors"/>
    <property type="match status" value="1"/>
</dbReference>
<keyword evidence="2" id="KW-0805">Transcription regulation</keyword>
<dbReference type="Pfam" id="PF08281">
    <property type="entry name" value="Sigma70_r4_2"/>
    <property type="match status" value="1"/>
</dbReference>
<dbReference type="Gene3D" id="1.10.1740.10">
    <property type="match status" value="1"/>
</dbReference>
<dbReference type="InterPro" id="IPR013325">
    <property type="entry name" value="RNA_pol_sigma_r2"/>
</dbReference>
<evidence type="ECO:0000256" key="2">
    <source>
        <dbReference type="ARBA" id="ARBA00023015"/>
    </source>
</evidence>
<evidence type="ECO:0000259" key="6">
    <source>
        <dbReference type="Pfam" id="PF08281"/>
    </source>
</evidence>
<dbReference type="InterPro" id="IPR014284">
    <property type="entry name" value="RNA_pol_sigma-70_dom"/>
</dbReference>
<evidence type="ECO:0000256" key="3">
    <source>
        <dbReference type="ARBA" id="ARBA00023082"/>
    </source>
</evidence>
<dbReference type="SUPFAM" id="SSF88659">
    <property type="entry name" value="Sigma3 and sigma4 domains of RNA polymerase sigma factors"/>
    <property type="match status" value="1"/>
</dbReference>
<feature type="domain" description="RNA polymerase sigma factor 70 region 4 type 2" evidence="6">
    <location>
        <begin position="126"/>
        <end position="177"/>
    </location>
</feature>
<reference evidence="7 8" key="1">
    <citation type="submission" date="2020-08" db="EMBL/GenBank/DDBJ databases">
        <title>Genomic Encyclopedia of Type Strains, Phase IV (KMG-IV): sequencing the most valuable type-strain genomes for metagenomic binning, comparative biology and taxonomic classification.</title>
        <authorList>
            <person name="Goeker M."/>
        </authorList>
    </citation>
    <scope>NUCLEOTIDE SEQUENCE [LARGE SCALE GENOMIC DNA]</scope>
    <source>
        <strain evidence="7 8">DSM 26723</strain>
    </source>
</reference>
<comment type="similarity">
    <text evidence="1">Belongs to the sigma-70 factor family. ECF subfamily.</text>
</comment>
<dbReference type="Proteomes" id="UP000588068">
    <property type="component" value="Unassembled WGS sequence"/>
</dbReference>
<name>A0A841HQD9_9GAMM</name>
<dbReference type="PANTHER" id="PTHR43133:SF51">
    <property type="entry name" value="RNA POLYMERASE SIGMA FACTOR"/>
    <property type="match status" value="1"/>
</dbReference>
<dbReference type="GO" id="GO:0006352">
    <property type="term" value="P:DNA-templated transcription initiation"/>
    <property type="evidence" value="ECO:0007669"/>
    <property type="project" value="InterPro"/>
</dbReference>
<dbReference type="InterPro" id="IPR039425">
    <property type="entry name" value="RNA_pol_sigma-70-like"/>
</dbReference>
<dbReference type="InterPro" id="IPR013249">
    <property type="entry name" value="RNA_pol_sigma70_r4_t2"/>
</dbReference>
<evidence type="ECO:0000256" key="1">
    <source>
        <dbReference type="ARBA" id="ARBA00010641"/>
    </source>
</evidence>
<dbReference type="InterPro" id="IPR007627">
    <property type="entry name" value="RNA_pol_sigma70_r2"/>
</dbReference>
<dbReference type="InterPro" id="IPR013324">
    <property type="entry name" value="RNA_pol_sigma_r3/r4-like"/>
</dbReference>
<dbReference type="AlphaFoldDB" id="A0A841HQD9"/>
<organism evidence="7 8">
    <name type="scientific">Povalibacter uvarum</name>
    <dbReference type="NCBI Taxonomy" id="732238"/>
    <lineage>
        <taxon>Bacteria</taxon>
        <taxon>Pseudomonadati</taxon>
        <taxon>Pseudomonadota</taxon>
        <taxon>Gammaproteobacteria</taxon>
        <taxon>Steroidobacterales</taxon>
        <taxon>Steroidobacteraceae</taxon>
        <taxon>Povalibacter</taxon>
    </lineage>
</organism>
<evidence type="ECO:0000313" key="8">
    <source>
        <dbReference type="Proteomes" id="UP000588068"/>
    </source>
</evidence>
<dbReference type="InterPro" id="IPR036388">
    <property type="entry name" value="WH-like_DNA-bd_sf"/>
</dbReference>
<sequence length="195" mass="22012">MTLAAAPQADADVQALLQVKKYREAFSLLLPRYRDKVFRLTFSMLRNHAMAEDTTQDVFLRIWRALPGYAGQSSLSTWIYAISRNACLSELRKKRPTVSMDGDEDEYDAEVAALAAPDPDDSATVSVTQMLDKLPERYRQAVTLFYMEDKSYEQTAESLGLPLGTVKALLHRARKRLIELTRESETDQSESALDA</sequence>
<proteinExistence type="inferred from homology"/>
<evidence type="ECO:0000259" key="5">
    <source>
        <dbReference type="Pfam" id="PF04542"/>
    </source>
</evidence>
<gene>
    <name evidence="7" type="ORF">HNQ60_003976</name>
</gene>
<keyword evidence="4" id="KW-0804">Transcription</keyword>
<dbReference type="GO" id="GO:0003677">
    <property type="term" value="F:DNA binding"/>
    <property type="evidence" value="ECO:0007669"/>
    <property type="project" value="InterPro"/>
</dbReference>
<keyword evidence="8" id="KW-1185">Reference proteome</keyword>
<evidence type="ECO:0000256" key="4">
    <source>
        <dbReference type="ARBA" id="ARBA00023163"/>
    </source>
</evidence>
<protein>
    <submittedName>
        <fullName evidence="7">RNA polymerase sigma-70 factor (ECF subfamily)</fullName>
    </submittedName>
</protein>
<dbReference type="RefSeq" id="WP_184334495.1">
    <property type="nucleotide sequence ID" value="NZ_JACHHZ010000005.1"/>
</dbReference>
<dbReference type="NCBIfam" id="TIGR02937">
    <property type="entry name" value="sigma70-ECF"/>
    <property type="match status" value="1"/>
</dbReference>
<dbReference type="GO" id="GO:0016987">
    <property type="term" value="F:sigma factor activity"/>
    <property type="evidence" value="ECO:0007669"/>
    <property type="project" value="UniProtKB-KW"/>
</dbReference>
<feature type="domain" description="RNA polymerase sigma-70 region 2" evidence="5">
    <location>
        <begin position="32"/>
        <end position="95"/>
    </location>
</feature>
<dbReference type="CDD" id="cd06171">
    <property type="entry name" value="Sigma70_r4"/>
    <property type="match status" value="1"/>
</dbReference>
<keyword evidence="3" id="KW-0731">Sigma factor</keyword>
<evidence type="ECO:0000313" key="7">
    <source>
        <dbReference type="EMBL" id="MBB6095086.1"/>
    </source>
</evidence>
<dbReference type="Gene3D" id="1.10.10.10">
    <property type="entry name" value="Winged helix-like DNA-binding domain superfamily/Winged helix DNA-binding domain"/>
    <property type="match status" value="1"/>
</dbReference>
<dbReference type="PANTHER" id="PTHR43133">
    <property type="entry name" value="RNA POLYMERASE ECF-TYPE SIGMA FACTO"/>
    <property type="match status" value="1"/>
</dbReference>
<accession>A0A841HQD9</accession>
<dbReference type="EMBL" id="JACHHZ010000005">
    <property type="protein sequence ID" value="MBB6095086.1"/>
    <property type="molecule type" value="Genomic_DNA"/>
</dbReference>
<comment type="caution">
    <text evidence="7">The sequence shown here is derived from an EMBL/GenBank/DDBJ whole genome shotgun (WGS) entry which is preliminary data.</text>
</comment>